<dbReference type="AlphaFoldDB" id="A0A8H7PKX6"/>
<evidence type="ECO:0000313" key="2">
    <source>
        <dbReference type="EMBL" id="KAG2175937.1"/>
    </source>
</evidence>
<evidence type="ECO:0000256" key="1">
    <source>
        <dbReference type="SAM" id="MobiDB-lite"/>
    </source>
</evidence>
<feature type="region of interest" description="Disordered" evidence="1">
    <location>
        <begin position="138"/>
        <end position="167"/>
    </location>
</feature>
<feature type="region of interest" description="Disordered" evidence="1">
    <location>
        <begin position="230"/>
        <end position="275"/>
    </location>
</feature>
<feature type="region of interest" description="Disordered" evidence="1">
    <location>
        <begin position="40"/>
        <end position="69"/>
    </location>
</feature>
<feature type="compositionally biased region" description="Basic and acidic residues" evidence="1">
    <location>
        <begin position="98"/>
        <end position="108"/>
    </location>
</feature>
<name>A0A8H7PKX6_9FUNG</name>
<dbReference type="OrthoDB" id="2341409at2759"/>
<reference evidence="2" key="1">
    <citation type="submission" date="2020-12" db="EMBL/GenBank/DDBJ databases">
        <title>Metabolic potential, ecology and presence of endohyphal bacteria is reflected in genomic diversity of Mucoromycotina.</title>
        <authorList>
            <person name="Muszewska A."/>
            <person name="Okrasinska A."/>
            <person name="Steczkiewicz K."/>
            <person name="Drgas O."/>
            <person name="Orlowska M."/>
            <person name="Perlinska-Lenart U."/>
            <person name="Aleksandrzak-Piekarczyk T."/>
            <person name="Szatraj K."/>
            <person name="Zielenkiewicz U."/>
            <person name="Pilsyk S."/>
            <person name="Malc E."/>
            <person name="Mieczkowski P."/>
            <person name="Kruszewska J.S."/>
            <person name="Biernat P."/>
            <person name="Pawlowska J."/>
        </authorList>
    </citation>
    <scope>NUCLEOTIDE SEQUENCE</scope>
    <source>
        <strain evidence="2">WA0000051536</strain>
    </source>
</reference>
<feature type="compositionally biased region" description="Basic residues" evidence="1">
    <location>
        <begin position="233"/>
        <end position="248"/>
    </location>
</feature>
<evidence type="ECO:0000313" key="3">
    <source>
        <dbReference type="Proteomes" id="UP000612746"/>
    </source>
</evidence>
<dbReference type="Proteomes" id="UP000612746">
    <property type="component" value="Unassembled WGS sequence"/>
</dbReference>
<gene>
    <name evidence="2" type="ORF">INT44_000415</name>
</gene>
<feature type="region of interest" description="Disordered" evidence="1">
    <location>
        <begin position="303"/>
        <end position="345"/>
    </location>
</feature>
<sequence>MNRLDNYSLNLRHGPSIKAMLNDNQINHYSADEQLDHHHHYHTTTTTPPTLMPSPPELLHDSGEDESDDDMIQDHVSPLPYLVANFQRHSSSPVSVIRQRESSIRSDSKPSVSFDDTTKATQEFGAHHQRLFTTARQNRLSAHRSKFSSSPEEDSQINRRKSIPHRSPAAIQDALQATAMDQSIVFQLNVSGDIFDHHHEWLDQDNIGCKPEVICGESLLTALQSRVTSARHERMKPKQSSPKRHIVAHKINIPRSPKSLNKRRKSPEAVSPSELANAFTDMTVFTPHGDEKHRRAHAIDYRAQLENDDEDEDETTKSPISSEESADKAGSPPTSSHRSKSKGPCQACQEVSDGCMRKGFNWPFEASLIYYDKGKPFVYLCNKCGLRYNKSNGCVCRNCRWVFCKEEKRKALQHIEKMRASRPDGKIDMDEFIEGFVCSPKYWTCGQKWRVGWVLNANANE</sequence>
<dbReference type="EMBL" id="JAEPRA010000014">
    <property type="protein sequence ID" value="KAG2175937.1"/>
    <property type="molecule type" value="Genomic_DNA"/>
</dbReference>
<proteinExistence type="predicted"/>
<organism evidence="2 3">
    <name type="scientific">Umbelopsis vinacea</name>
    <dbReference type="NCBI Taxonomy" id="44442"/>
    <lineage>
        <taxon>Eukaryota</taxon>
        <taxon>Fungi</taxon>
        <taxon>Fungi incertae sedis</taxon>
        <taxon>Mucoromycota</taxon>
        <taxon>Mucoromycotina</taxon>
        <taxon>Umbelopsidomycetes</taxon>
        <taxon>Umbelopsidales</taxon>
        <taxon>Umbelopsidaceae</taxon>
        <taxon>Umbelopsis</taxon>
    </lineage>
</organism>
<accession>A0A8H7PKX6</accession>
<protein>
    <submittedName>
        <fullName evidence="2">Uncharacterized protein</fullName>
    </submittedName>
</protein>
<feature type="region of interest" description="Disordered" evidence="1">
    <location>
        <begin position="93"/>
        <end position="115"/>
    </location>
</feature>
<keyword evidence="3" id="KW-1185">Reference proteome</keyword>
<comment type="caution">
    <text evidence="2">The sequence shown here is derived from an EMBL/GenBank/DDBJ whole genome shotgun (WGS) entry which is preliminary data.</text>
</comment>